<evidence type="ECO:0000259" key="5">
    <source>
        <dbReference type="Pfam" id="PF13649"/>
    </source>
</evidence>
<dbReference type="Pfam" id="PF13649">
    <property type="entry name" value="Methyltransf_25"/>
    <property type="match status" value="1"/>
</dbReference>
<protein>
    <submittedName>
        <fullName evidence="6">Class I SAM-dependent methyltransferase</fullName>
        <ecNumber evidence="6">2.1.-.-</ecNumber>
    </submittedName>
</protein>
<feature type="domain" description="Methyltransferase" evidence="5">
    <location>
        <begin position="54"/>
        <end position="147"/>
    </location>
</feature>
<dbReference type="PANTHER" id="PTHR43464:SF19">
    <property type="entry name" value="UBIQUINONE BIOSYNTHESIS O-METHYLTRANSFERASE, MITOCHONDRIAL"/>
    <property type="match status" value="1"/>
</dbReference>
<dbReference type="EC" id="2.1.-.-" evidence="6"/>
<dbReference type="InterPro" id="IPR041698">
    <property type="entry name" value="Methyltransf_25"/>
</dbReference>
<keyword evidence="2 6" id="KW-0808">Transferase</keyword>
<dbReference type="EMBL" id="JAVREO010000010">
    <property type="protein sequence ID" value="MDT0268228.1"/>
    <property type="molecule type" value="Genomic_DNA"/>
</dbReference>
<reference evidence="7" key="1">
    <citation type="submission" date="2023-07" db="EMBL/GenBank/DDBJ databases">
        <title>30 novel species of actinomycetes from the DSMZ collection.</title>
        <authorList>
            <person name="Nouioui I."/>
        </authorList>
    </citation>
    <scope>NUCLEOTIDE SEQUENCE [LARGE SCALE GENOMIC DNA]</scope>
    <source>
        <strain evidence="7">DSM 44915</strain>
    </source>
</reference>
<evidence type="ECO:0000256" key="1">
    <source>
        <dbReference type="ARBA" id="ARBA00022603"/>
    </source>
</evidence>
<comment type="caution">
    <text evidence="6">The sequence shown here is derived from an EMBL/GenBank/DDBJ whole genome shotgun (WGS) entry which is preliminary data.</text>
</comment>
<dbReference type="GO" id="GO:0008168">
    <property type="term" value="F:methyltransferase activity"/>
    <property type="evidence" value="ECO:0007669"/>
    <property type="project" value="UniProtKB-KW"/>
</dbReference>
<keyword evidence="1 6" id="KW-0489">Methyltransferase</keyword>
<sequence>MHQHQHQEPRPDAEEIPDTRYWDDRYAGVRHLWSGQPNTVLARETAELTPGAALDLGCGEGGDAIHLARLGWRVTAVDVSAVALERAAGHAAEAGVADRIDWQRHDLAETFPTGAYDLVTAQFLHFRDGTLSPRVLRAAAAAVAPGGTLLIEAHGGMPPWQRELAAGLSFPTPEETVAALELAPDEWRVLRAERHPREQRHPETGELVTRTDQTVLARRTAVDAPR</sequence>
<dbReference type="CDD" id="cd02440">
    <property type="entry name" value="AdoMet_MTases"/>
    <property type="match status" value="1"/>
</dbReference>
<evidence type="ECO:0000256" key="2">
    <source>
        <dbReference type="ARBA" id="ARBA00022679"/>
    </source>
</evidence>
<name>A0ABU2JU03_9ACTN</name>
<gene>
    <name evidence="6" type="ORF">RM844_18245</name>
</gene>
<dbReference type="Proteomes" id="UP001183410">
    <property type="component" value="Unassembled WGS sequence"/>
</dbReference>
<keyword evidence="3" id="KW-0949">S-adenosyl-L-methionine</keyword>
<evidence type="ECO:0000313" key="7">
    <source>
        <dbReference type="Proteomes" id="UP001183410"/>
    </source>
</evidence>
<dbReference type="PANTHER" id="PTHR43464">
    <property type="entry name" value="METHYLTRANSFERASE"/>
    <property type="match status" value="1"/>
</dbReference>
<organism evidence="6 7">
    <name type="scientific">Streptomyces chisholmiae</name>
    <dbReference type="NCBI Taxonomy" id="3075540"/>
    <lineage>
        <taxon>Bacteria</taxon>
        <taxon>Bacillati</taxon>
        <taxon>Actinomycetota</taxon>
        <taxon>Actinomycetes</taxon>
        <taxon>Kitasatosporales</taxon>
        <taxon>Streptomycetaceae</taxon>
        <taxon>Streptomyces</taxon>
    </lineage>
</organism>
<proteinExistence type="predicted"/>
<evidence type="ECO:0000256" key="3">
    <source>
        <dbReference type="ARBA" id="ARBA00022691"/>
    </source>
</evidence>
<accession>A0ABU2JU03</accession>
<dbReference type="InterPro" id="IPR029063">
    <property type="entry name" value="SAM-dependent_MTases_sf"/>
</dbReference>
<dbReference type="GO" id="GO:0032259">
    <property type="term" value="P:methylation"/>
    <property type="evidence" value="ECO:0007669"/>
    <property type="project" value="UniProtKB-KW"/>
</dbReference>
<evidence type="ECO:0000256" key="4">
    <source>
        <dbReference type="SAM" id="MobiDB-lite"/>
    </source>
</evidence>
<dbReference type="SUPFAM" id="SSF53335">
    <property type="entry name" value="S-adenosyl-L-methionine-dependent methyltransferases"/>
    <property type="match status" value="1"/>
</dbReference>
<evidence type="ECO:0000313" key="6">
    <source>
        <dbReference type="EMBL" id="MDT0268228.1"/>
    </source>
</evidence>
<keyword evidence="7" id="KW-1185">Reference proteome</keyword>
<dbReference type="RefSeq" id="WP_311668313.1">
    <property type="nucleotide sequence ID" value="NZ_JAVREO010000010.1"/>
</dbReference>
<feature type="region of interest" description="Disordered" evidence="4">
    <location>
        <begin position="194"/>
        <end position="213"/>
    </location>
</feature>
<feature type="compositionally biased region" description="Basic and acidic residues" evidence="4">
    <location>
        <begin position="194"/>
        <end position="204"/>
    </location>
</feature>
<dbReference type="Gene3D" id="3.40.50.150">
    <property type="entry name" value="Vaccinia Virus protein VP39"/>
    <property type="match status" value="1"/>
</dbReference>